<accession>A0AAD9IDV5</accession>
<proteinExistence type="predicted"/>
<keyword evidence="3" id="KW-1185">Reference proteome</keyword>
<name>A0AAD9IDV5_PROWI</name>
<protein>
    <submittedName>
        <fullName evidence="2">Uncharacterized protein</fullName>
    </submittedName>
</protein>
<feature type="compositionally biased region" description="Basic and acidic residues" evidence="1">
    <location>
        <begin position="393"/>
        <end position="402"/>
    </location>
</feature>
<dbReference type="EMBL" id="JASFZW010000011">
    <property type="protein sequence ID" value="KAK2076178.1"/>
    <property type="molecule type" value="Genomic_DNA"/>
</dbReference>
<sequence>MSVPAPLPQRPLGWNAFRLLTSWRNVVLTLIRKYDDDKKGVNLSEIMDGGVSTLLVLNNYFAQLYEEEERAEREDREPLWPVFPKQAMRAAARRGLYNSGIDYTVQCTRAVLDYGATRALAAPLAARLTRDLRAAVQGPAAKLAWHRRAPAVLGTALFSEATLFAADALVASCVEAVGAFRWYRGPARRRAARLAKRAALHALRGGAALAAVACGNALGSVAPAGRALAMFACAQAASMLTNAYMSALLERLTPEPKPAPGDDAARDDDAVSGSLAGPHPADAVAPQEGQGGVLRQGVGQAVGGLLARLGAEAVVSDDDGADDGADGGEAVAEPPVPAPQEGSRPLAPAGMRAGPRLPARPVRPGATRRTDTNESTGSSVAGVAPVGPPDPPSSREARHTELAEELPTPEEAVAPAPTADALGERAQVAADVASAAVCAALLAHDGYVGVSPASLS</sequence>
<evidence type="ECO:0000313" key="2">
    <source>
        <dbReference type="EMBL" id="KAK2076178.1"/>
    </source>
</evidence>
<evidence type="ECO:0000313" key="3">
    <source>
        <dbReference type="Proteomes" id="UP001255856"/>
    </source>
</evidence>
<feature type="region of interest" description="Disordered" evidence="1">
    <location>
        <begin position="253"/>
        <end position="290"/>
    </location>
</feature>
<gene>
    <name evidence="2" type="ORF">QBZ16_001110</name>
</gene>
<dbReference type="Proteomes" id="UP001255856">
    <property type="component" value="Unassembled WGS sequence"/>
</dbReference>
<feature type="compositionally biased region" description="Low complexity" evidence="1">
    <location>
        <begin position="375"/>
        <end position="385"/>
    </location>
</feature>
<organism evidence="2 3">
    <name type="scientific">Prototheca wickerhamii</name>
    <dbReference type="NCBI Taxonomy" id="3111"/>
    <lineage>
        <taxon>Eukaryota</taxon>
        <taxon>Viridiplantae</taxon>
        <taxon>Chlorophyta</taxon>
        <taxon>core chlorophytes</taxon>
        <taxon>Trebouxiophyceae</taxon>
        <taxon>Chlorellales</taxon>
        <taxon>Chlorellaceae</taxon>
        <taxon>Prototheca</taxon>
    </lineage>
</organism>
<dbReference type="AlphaFoldDB" id="A0AAD9IDV5"/>
<feature type="compositionally biased region" description="Acidic residues" evidence="1">
    <location>
        <begin position="316"/>
        <end position="326"/>
    </location>
</feature>
<reference evidence="2" key="1">
    <citation type="submission" date="2021-01" db="EMBL/GenBank/DDBJ databases">
        <authorList>
            <person name="Eckstrom K.M.E."/>
        </authorList>
    </citation>
    <scope>NUCLEOTIDE SEQUENCE</scope>
    <source>
        <strain evidence="2">UVCC 0001</strain>
    </source>
</reference>
<evidence type="ECO:0000256" key="1">
    <source>
        <dbReference type="SAM" id="MobiDB-lite"/>
    </source>
</evidence>
<feature type="region of interest" description="Disordered" evidence="1">
    <location>
        <begin position="316"/>
        <end position="414"/>
    </location>
</feature>
<comment type="caution">
    <text evidence="2">The sequence shown here is derived from an EMBL/GenBank/DDBJ whole genome shotgun (WGS) entry which is preliminary data.</text>
</comment>